<dbReference type="SUPFAM" id="SSF52540">
    <property type="entry name" value="P-loop containing nucleoside triphosphate hydrolases"/>
    <property type="match status" value="2"/>
</dbReference>
<feature type="transmembrane region" description="Helical" evidence="17">
    <location>
        <begin position="460"/>
        <end position="480"/>
    </location>
</feature>
<keyword evidence="11" id="KW-1278">Translocase</keyword>
<feature type="transmembrane region" description="Helical" evidence="17">
    <location>
        <begin position="304"/>
        <end position="327"/>
    </location>
</feature>
<evidence type="ECO:0000256" key="15">
    <source>
        <dbReference type="ARBA" id="ARBA00047523"/>
    </source>
</evidence>
<evidence type="ECO:0000256" key="7">
    <source>
        <dbReference type="ARBA" id="ARBA00022692"/>
    </source>
</evidence>
<dbReference type="InterPro" id="IPR027417">
    <property type="entry name" value="P-loop_NTPase"/>
</dbReference>
<evidence type="ECO:0000256" key="12">
    <source>
        <dbReference type="ARBA" id="ARBA00022989"/>
    </source>
</evidence>
<dbReference type="GO" id="GO:0005886">
    <property type="term" value="C:plasma membrane"/>
    <property type="evidence" value="ECO:0007669"/>
    <property type="project" value="UniProtKB-SubCell"/>
</dbReference>
<dbReference type="Proteomes" id="UP000198287">
    <property type="component" value="Unassembled WGS sequence"/>
</dbReference>
<evidence type="ECO:0000313" key="21">
    <source>
        <dbReference type="Proteomes" id="UP000198287"/>
    </source>
</evidence>
<feature type="transmembrane region" description="Helical" evidence="17">
    <location>
        <begin position="992"/>
        <end position="1015"/>
    </location>
</feature>
<keyword evidence="9" id="KW-0547">Nucleotide-binding</keyword>
<proteinExistence type="inferred from homology"/>
<dbReference type="InterPro" id="IPR005292">
    <property type="entry name" value="MRP"/>
</dbReference>
<keyword evidence="4" id="KW-0813">Transport</keyword>
<dbReference type="PROSITE" id="PS00211">
    <property type="entry name" value="ABC_TRANSPORTER_1"/>
    <property type="match status" value="1"/>
</dbReference>
<feature type="domain" description="ABC transmembrane type-1" evidence="19">
    <location>
        <begin position="956"/>
        <end position="1256"/>
    </location>
</feature>
<dbReference type="InterPro" id="IPR003439">
    <property type="entry name" value="ABC_transporter-like_ATP-bd"/>
</dbReference>
<keyword evidence="7 17" id="KW-0812">Transmembrane</keyword>
<dbReference type="Pfam" id="PF00005">
    <property type="entry name" value="ABC_tran"/>
    <property type="match status" value="2"/>
</dbReference>
<feature type="domain" description="ABC transmembrane type-1" evidence="19">
    <location>
        <begin position="333"/>
        <end position="603"/>
    </location>
</feature>
<dbReference type="PROSITE" id="PS50893">
    <property type="entry name" value="ABC_TRANSPORTER_2"/>
    <property type="match status" value="2"/>
</dbReference>
<feature type="region of interest" description="Disordered" evidence="16">
    <location>
        <begin position="884"/>
        <end position="926"/>
    </location>
</feature>
<feature type="transmembrane region" description="Helical" evidence="17">
    <location>
        <begin position="135"/>
        <end position="154"/>
    </location>
</feature>
<keyword evidence="13 17" id="KW-0472">Membrane</keyword>
<dbReference type="SUPFAM" id="SSF90123">
    <property type="entry name" value="ABC transporter transmembrane region"/>
    <property type="match status" value="2"/>
</dbReference>
<dbReference type="PANTHER" id="PTHR24223">
    <property type="entry name" value="ATP-BINDING CASSETTE SUB-FAMILY C"/>
    <property type="match status" value="1"/>
</dbReference>
<evidence type="ECO:0000313" key="20">
    <source>
        <dbReference type="EMBL" id="OXA44709.1"/>
    </source>
</evidence>
<dbReference type="InterPro" id="IPR011527">
    <property type="entry name" value="ABC1_TM_dom"/>
</dbReference>
<keyword evidence="6" id="KW-0926">Vacuole</keyword>
<feature type="compositionally biased region" description="Basic and acidic residues" evidence="16">
    <location>
        <begin position="916"/>
        <end position="926"/>
    </location>
</feature>
<comment type="subcellular location">
    <subcellularLocation>
        <location evidence="2">Cell membrane</location>
        <topology evidence="2">Multi-pass membrane protein</topology>
    </subcellularLocation>
    <subcellularLocation>
        <location evidence="1">Vacuole membrane</location>
        <topology evidence="1">Multi-pass membrane protein</topology>
    </subcellularLocation>
</comment>
<dbReference type="InterPro" id="IPR050173">
    <property type="entry name" value="ABC_transporter_C-like"/>
</dbReference>
<organism evidence="20 21">
    <name type="scientific">Folsomia candida</name>
    <name type="common">Springtail</name>
    <dbReference type="NCBI Taxonomy" id="158441"/>
    <lineage>
        <taxon>Eukaryota</taxon>
        <taxon>Metazoa</taxon>
        <taxon>Ecdysozoa</taxon>
        <taxon>Arthropoda</taxon>
        <taxon>Hexapoda</taxon>
        <taxon>Collembola</taxon>
        <taxon>Entomobryomorpha</taxon>
        <taxon>Isotomoidea</taxon>
        <taxon>Isotomidae</taxon>
        <taxon>Proisotominae</taxon>
        <taxon>Folsomia</taxon>
    </lineage>
</organism>
<keyword evidence="8" id="KW-0677">Repeat</keyword>
<dbReference type="PROSITE" id="PS50929">
    <property type="entry name" value="ABC_TM1F"/>
    <property type="match status" value="2"/>
</dbReference>
<dbReference type="PANTHER" id="PTHR24223:SF443">
    <property type="entry name" value="MULTIDRUG-RESISTANCE LIKE PROTEIN 1, ISOFORM I"/>
    <property type="match status" value="1"/>
</dbReference>
<dbReference type="GO" id="GO:0005774">
    <property type="term" value="C:vacuolar membrane"/>
    <property type="evidence" value="ECO:0007669"/>
    <property type="project" value="UniProtKB-SubCell"/>
</dbReference>
<dbReference type="SMART" id="SM00382">
    <property type="entry name" value="AAA"/>
    <property type="match status" value="2"/>
</dbReference>
<dbReference type="CDD" id="cd18595">
    <property type="entry name" value="ABC_6TM_MRP1_2_3_6_D1_like"/>
    <property type="match status" value="1"/>
</dbReference>
<feature type="domain" description="ABC transporter" evidence="18">
    <location>
        <begin position="635"/>
        <end position="858"/>
    </location>
</feature>
<dbReference type="CDD" id="cd18603">
    <property type="entry name" value="ABC_6TM_MRP1_2_3_6_D2_like"/>
    <property type="match status" value="1"/>
</dbReference>
<gene>
    <name evidence="20" type="ORF">Fcan01_20375</name>
</gene>
<dbReference type="Gene3D" id="3.40.50.300">
    <property type="entry name" value="P-loop containing nucleotide triphosphate hydrolases"/>
    <property type="match status" value="2"/>
</dbReference>
<dbReference type="NCBIfam" id="TIGR00957">
    <property type="entry name" value="MRP_assoc_pro"/>
    <property type="match status" value="1"/>
</dbReference>
<evidence type="ECO:0000256" key="1">
    <source>
        <dbReference type="ARBA" id="ARBA00004128"/>
    </source>
</evidence>
<evidence type="ECO:0000256" key="13">
    <source>
        <dbReference type="ARBA" id="ARBA00023136"/>
    </source>
</evidence>
<evidence type="ECO:0000256" key="4">
    <source>
        <dbReference type="ARBA" id="ARBA00022448"/>
    </source>
</evidence>
<feature type="transmembrane region" description="Helical" evidence="17">
    <location>
        <begin position="432"/>
        <end position="454"/>
    </location>
</feature>
<comment type="similarity">
    <text evidence="3">Belongs to the ABC transporter superfamily. ABCC family. Conjugate transporter (TC 3.A.1.208) subfamily.</text>
</comment>
<reference evidence="20 21" key="1">
    <citation type="submission" date="2015-12" db="EMBL/GenBank/DDBJ databases">
        <title>The genome of Folsomia candida.</title>
        <authorList>
            <person name="Faddeeva A."/>
            <person name="Derks M.F."/>
            <person name="Anvar Y."/>
            <person name="Smit S."/>
            <person name="Van Straalen N."/>
            <person name="Roelofs D."/>
        </authorList>
    </citation>
    <scope>NUCLEOTIDE SEQUENCE [LARGE SCALE GENOMIC DNA]</scope>
    <source>
        <strain evidence="20 21">VU population</strain>
        <tissue evidence="20">Whole body</tissue>
    </source>
</reference>
<dbReference type="Gene3D" id="1.20.1560.10">
    <property type="entry name" value="ABC transporter type 1, transmembrane domain"/>
    <property type="match status" value="2"/>
</dbReference>
<protein>
    <recommendedName>
        <fullName evidence="14">ABC-type glutathione-S-conjugate transporter</fullName>
        <ecNumber evidence="14">7.6.2.3</ecNumber>
    </recommendedName>
</protein>
<evidence type="ECO:0000259" key="19">
    <source>
        <dbReference type="PROSITE" id="PS50929"/>
    </source>
</evidence>
<evidence type="ECO:0000256" key="16">
    <source>
        <dbReference type="SAM" id="MobiDB-lite"/>
    </source>
</evidence>
<feature type="transmembrane region" description="Helical" evidence="17">
    <location>
        <begin position="77"/>
        <end position="98"/>
    </location>
</feature>
<feature type="transmembrane region" description="Helical" evidence="17">
    <location>
        <begin position="110"/>
        <end position="128"/>
    </location>
</feature>
<feature type="domain" description="ABC transporter" evidence="18">
    <location>
        <begin position="1293"/>
        <end position="1558"/>
    </location>
</feature>
<dbReference type="InterPro" id="IPR056227">
    <property type="entry name" value="TMD0_ABC"/>
</dbReference>
<dbReference type="CDD" id="cd03244">
    <property type="entry name" value="ABCC_MRP_domain2"/>
    <property type="match status" value="1"/>
</dbReference>
<evidence type="ECO:0000259" key="18">
    <source>
        <dbReference type="PROSITE" id="PS50893"/>
    </source>
</evidence>
<accession>A0A226DHR0</accession>
<evidence type="ECO:0000256" key="6">
    <source>
        <dbReference type="ARBA" id="ARBA00022554"/>
    </source>
</evidence>
<dbReference type="Pfam" id="PF24357">
    <property type="entry name" value="TMD0_ABC"/>
    <property type="match status" value="1"/>
</dbReference>
<feature type="transmembrane region" description="Helical" evidence="17">
    <location>
        <begin position="358"/>
        <end position="375"/>
    </location>
</feature>
<dbReference type="InterPro" id="IPR036640">
    <property type="entry name" value="ABC1_TM_sf"/>
</dbReference>
<feature type="transmembrane region" description="Helical" evidence="17">
    <location>
        <begin position="538"/>
        <end position="566"/>
    </location>
</feature>
<dbReference type="FunFam" id="3.40.50.300:FF:000163">
    <property type="entry name" value="Multidrug resistance-associated protein member 4"/>
    <property type="match status" value="1"/>
</dbReference>
<evidence type="ECO:0000256" key="2">
    <source>
        <dbReference type="ARBA" id="ARBA00004651"/>
    </source>
</evidence>
<sequence length="1562" mass="174565">MSSMDYFCDHNELYWDYEKTWNTKNETTPDFTRCFENTALVWSPSLVLLFFAPVDIYHSHVSASRPIPRSSLSVLKYGFSLLLIIIQVLLILFQLINVGYVLDEIPVGEYLAPVVRLVTYILYCGLLYYSRHKGISSSGVQFIFWVLHGVGEAVRFRSNILRWQENKENLETDIFILEIISFPCILGVLGLNCWADVNPTRFIRGPKLSERPCPEEDSSFLARLTFEWFSPLAWKGYRKPLGYSDLWDLNVEDTSSVIVPKFDKEWDKQQLKVKSGKASYAKVNQAVGVDFTDKVERGTEKENAVLGSVLGALLGTFGMSFLVLSAMKLIPDMLLFVSPQILNLLIAYTSSGEETWKGIFYAAVLFLSAFISTMITNQYTYRMFLIAMRVRTALVSAIYKKALLVSNSAKRESTVGEIVNLMSVDIQKLMTLLPFINMVWSAPFQIGLALYFLWGIIGPSAISGLVIMILLVPANAVIASKSRKLHAMQMTMKDQRVKLMNEILNGIKVLKLYAWEQSFEEQIMKIRRQEVEIFTKTAYLNAIATFLWMCAPFMVALCTFGTYVLIDSRNVLDAQKAFVSLSLFNIISFPLAYLPTLVVQMVQASVSLKRLNKYMNANEIDPDSVTHDQSAVDPIIIENGTFGWDADTITLRDINLHVKDGSLVAIVGTVGAGKSSLLAAILGELEGLNGTVNTKGSIAYVSQQAWIQNATVRDNILFGKPFDARTYDKAIDACALKPDLEILAAGDKTEIGEKGINLSGGQKQRVSLARAVYSKSDIYLLDDPLSAVDSHVGKHIFDAVLGPKGVLKRKTRILVTHGIAYLPQVDNIVVLKDGELSEIGTYTELLERQGAFAEFLQHHTTEEDASEMDDTTLADDLKNFAAESRRISTDSESSAGVSDVGEGVRKRMTSSGSSQHDSRPQDGRDRLVEVEKSETDSVTMAVYKEYLRAAGWYGAVGTIVLYSVYQTFSVGSNLWLSEWSNQPVVNGTQDDVGLYLGVYGGFGFMQAVFIMLASVTMDLSTLRSSANLHFKMLVRILHAPMSFFDTTPVGRIVNRFAKDVDVTDSLLPMNVELWLNSSFSVLATLIIISYSTPIFIAVILPVGLLYYFVQRFFVASSRQLKRIESVTRSPIYSHFSETISGAPTIRAYAAQDRFIVESEEKVGFQLEVCKIAPRINRKLFQVDYNQVPYFPSVVANRWIAVRLEFIGNMIIFFAALFAVLGRDTLSSGLVGLSVSYALQITSSLYGLVRWTSEVETNIVAVERIKEYGEVPQEAAFEIRDHKPPKLWPESGQVKFDQYQTRYRPGLDLVLRNVTCTINPGEKIGIVGRTGAGKSSFTLALLRIIEAASGTISIDGQNIGRLGLQDLRGRITIIPQDPVLFSGTLRINLDPFEQYTDDTIWKSLELADLKSLVTSFPTGLSHEIAEGGENLSMGQRQLIALARALLRKTKILLLDESTSACDLDTGLKIGLFYYFTEIHRHWESFYVIIAQMNMFPDELIQSTIRKEFKDSTVITIAHRLNTIMDSTRVMVLDKGEIREFDSPENLLSNKNSIFSGMVKDAGL</sequence>
<dbReference type="GO" id="GO:0000323">
    <property type="term" value="C:lytic vacuole"/>
    <property type="evidence" value="ECO:0007669"/>
    <property type="project" value="UniProtKB-ARBA"/>
</dbReference>
<dbReference type="EMBL" id="LNIX01000019">
    <property type="protein sequence ID" value="OXA44709.1"/>
    <property type="molecule type" value="Genomic_DNA"/>
</dbReference>
<dbReference type="Pfam" id="PF00664">
    <property type="entry name" value="ABC_membrane"/>
    <property type="match status" value="2"/>
</dbReference>
<dbReference type="OMA" id="KTWIMAF"/>
<feature type="transmembrane region" description="Helical" evidence="17">
    <location>
        <begin position="950"/>
        <end position="972"/>
    </location>
</feature>
<keyword evidence="10" id="KW-0067">ATP-binding</keyword>
<feature type="transmembrane region" description="Helical" evidence="17">
    <location>
        <begin position="1205"/>
        <end position="1222"/>
    </location>
</feature>
<evidence type="ECO:0000256" key="10">
    <source>
        <dbReference type="ARBA" id="ARBA00022840"/>
    </source>
</evidence>
<feature type="transmembrane region" description="Helical" evidence="17">
    <location>
        <begin position="39"/>
        <end position="57"/>
    </location>
</feature>
<feature type="transmembrane region" description="Helical" evidence="17">
    <location>
        <begin position="578"/>
        <end position="602"/>
    </location>
</feature>
<evidence type="ECO:0000256" key="11">
    <source>
        <dbReference type="ARBA" id="ARBA00022967"/>
    </source>
</evidence>
<dbReference type="GO" id="GO:0016887">
    <property type="term" value="F:ATP hydrolysis activity"/>
    <property type="evidence" value="ECO:0007669"/>
    <property type="project" value="InterPro"/>
</dbReference>
<evidence type="ECO:0000256" key="5">
    <source>
        <dbReference type="ARBA" id="ARBA00022475"/>
    </source>
</evidence>
<dbReference type="FunFam" id="1.20.1560.10:FF:000020">
    <property type="entry name" value="ABC metal ion transporter"/>
    <property type="match status" value="1"/>
</dbReference>
<evidence type="ECO:0000256" key="3">
    <source>
        <dbReference type="ARBA" id="ARBA00009726"/>
    </source>
</evidence>
<keyword evidence="21" id="KW-1185">Reference proteome</keyword>
<keyword evidence="5" id="KW-1003">Cell membrane</keyword>
<comment type="caution">
    <text evidence="20">The sequence shown here is derived from an EMBL/GenBank/DDBJ whole genome shotgun (WGS) entry which is preliminary data.</text>
</comment>
<evidence type="ECO:0000256" key="9">
    <source>
        <dbReference type="ARBA" id="ARBA00022741"/>
    </source>
</evidence>
<comment type="catalytic activity">
    <reaction evidence="15">
        <text>leukotriene C4(in) + ATP + H2O = leukotriene C4(out) + ADP + phosphate + H(+)</text>
        <dbReference type="Rhea" id="RHEA:38963"/>
        <dbReference type="ChEBI" id="CHEBI:15377"/>
        <dbReference type="ChEBI" id="CHEBI:15378"/>
        <dbReference type="ChEBI" id="CHEBI:30616"/>
        <dbReference type="ChEBI" id="CHEBI:43474"/>
        <dbReference type="ChEBI" id="CHEBI:57973"/>
        <dbReference type="ChEBI" id="CHEBI:456216"/>
    </reaction>
    <physiologicalReaction direction="left-to-right" evidence="15">
        <dbReference type="Rhea" id="RHEA:38964"/>
    </physiologicalReaction>
</comment>
<evidence type="ECO:0000256" key="14">
    <source>
        <dbReference type="ARBA" id="ARBA00024220"/>
    </source>
</evidence>
<evidence type="ECO:0000256" key="8">
    <source>
        <dbReference type="ARBA" id="ARBA00022737"/>
    </source>
</evidence>
<name>A0A226DHR0_FOLCA</name>
<feature type="transmembrane region" description="Helical" evidence="17">
    <location>
        <begin position="1077"/>
        <end position="1109"/>
    </location>
</feature>
<dbReference type="CDD" id="cd03250">
    <property type="entry name" value="ABCC_MRP_domain1"/>
    <property type="match status" value="1"/>
</dbReference>
<dbReference type="FunFam" id="1.20.1560.10:FF:000001">
    <property type="entry name" value="ATP-binding cassette subfamily C member 1"/>
    <property type="match status" value="1"/>
</dbReference>
<evidence type="ECO:0000256" key="17">
    <source>
        <dbReference type="SAM" id="Phobius"/>
    </source>
</evidence>
<dbReference type="EC" id="7.6.2.3" evidence="14"/>
<dbReference type="InterPro" id="IPR017871">
    <property type="entry name" value="ABC_transporter-like_CS"/>
</dbReference>
<dbReference type="GO" id="GO:0015431">
    <property type="term" value="F:ABC-type glutathione S-conjugate transporter activity"/>
    <property type="evidence" value="ECO:0007669"/>
    <property type="project" value="UniProtKB-EC"/>
</dbReference>
<dbReference type="GO" id="GO:0005524">
    <property type="term" value="F:ATP binding"/>
    <property type="evidence" value="ECO:0007669"/>
    <property type="project" value="UniProtKB-KW"/>
</dbReference>
<dbReference type="InterPro" id="IPR003593">
    <property type="entry name" value="AAA+_ATPase"/>
</dbReference>
<keyword evidence="12 17" id="KW-1133">Transmembrane helix</keyword>
<dbReference type="FunFam" id="3.40.50.300:FF:000293">
    <property type="entry name" value="ATP binding cassette subfamily C member 1"/>
    <property type="match status" value="1"/>
</dbReference>
<dbReference type="OrthoDB" id="6500128at2759"/>
<feature type="transmembrane region" description="Helical" evidence="17">
    <location>
        <begin position="174"/>
        <end position="195"/>
    </location>
</feature>